<keyword evidence="1" id="KW-0677">Repeat</keyword>
<feature type="repeat" description="ANK" evidence="3">
    <location>
        <begin position="161"/>
        <end position="194"/>
    </location>
</feature>
<dbReference type="PANTHER" id="PTHR24173">
    <property type="entry name" value="ANKYRIN REPEAT CONTAINING"/>
    <property type="match status" value="1"/>
</dbReference>
<feature type="repeat" description="ANK" evidence="3">
    <location>
        <begin position="33"/>
        <end position="65"/>
    </location>
</feature>
<reference evidence="4 5" key="1">
    <citation type="submission" date="2024-09" db="EMBL/GenBank/DDBJ databases">
        <title>Taxonomic and Genotyping Characterization of Leptospira Strains isolated from Multiple Sources in Colombia highlights the importance of intermediate species.</title>
        <authorList>
            <person name="Torres Higuera L."/>
            <person name="Rojas Tapias D."/>
            <person name="Jimenez Velasquez S."/>
            <person name="Renjifo Ibanez C."/>
        </authorList>
    </citation>
    <scope>NUCLEOTIDE SEQUENCE [LARGE SCALE GENOMIC DNA]</scope>
    <source>
        <strain evidence="4 5">Lep080</strain>
    </source>
</reference>
<protein>
    <submittedName>
        <fullName evidence="4">Ankyrin repeat domain-containing protein</fullName>
    </submittedName>
</protein>
<evidence type="ECO:0000256" key="1">
    <source>
        <dbReference type="ARBA" id="ARBA00022737"/>
    </source>
</evidence>
<dbReference type="PRINTS" id="PR01415">
    <property type="entry name" value="ANKYRIN"/>
</dbReference>
<dbReference type="RefSeq" id="WP_167884096.1">
    <property type="nucleotide sequence ID" value="NZ_JBHILI010000008.1"/>
</dbReference>
<dbReference type="PANTHER" id="PTHR24173:SF74">
    <property type="entry name" value="ANKYRIN REPEAT DOMAIN-CONTAINING PROTEIN 16"/>
    <property type="match status" value="1"/>
</dbReference>
<dbReference type="SMART" id="SM00248">
    <property type="entry name" value="ANK"/>
    <property type="match status" value="4"/>
</dbReference>
<dbReference type="EMBL" id="JBHILJ010000007">
    <property type="protein sequence ID" value="MFB5737700.1"/>
    <property type="molecule type" value="Genomic_DNA"/>
</dbReference>
<dbReference type="Gene3D" id="1.25.40.20">
    <property type="entry name" value="Ankyrin repeat-containing domain"/>
    <property type="match status" value="1"/>
</dbReference>
<dbReference type="InterPro" id="IPR002110">
    <property type="entry name" value="Ankyrin_rpt"/>
</dbReference>
<dbReference type="InterPro" id="IPR036770">
    <property type="entry name" value="Ankyrin_rpt-contain_sf"/>
</dbReference>
<proteinExistence type="predicted"/>
<organism evidence="4 5">
    <name type="scientific">Leptospira wolffii</name>
    <dbReference type="NCBI Taxonomy" id="409998"/>
    <lineage>
        <taxon>Bacteria</taxon>
        <taxon>Pseudomonadati</taxon>
        <taxon>Spirochaetota</taxon>
        <taxon>Spirochaetia</taxon>
        <taxon>Leptospirales</taxon>
        <taxon>Leptospiraceae</taxon>
        <taxon>Leptospira</taxon>
    </lineage>
</organism>
<comment type="caution">
    <text evidence="4">The sequence shown here is derived from an EMBL/GenBank/DDBJ whole genome shotgun (WGS) entry which is preliminary data.</text>
</comment>
<feature type="repeat" description="ANK" evidence="3">
    <location>
        <begin position="91"/>
        <end position="123"/>
    </location>
</feature>
<name>A0ABV5BR62_9LEPT</name>
<keyword evidence="2 3" id="KW-0040">ANK repeat</keyword>
<gene>
    <name evidence="4" type="ORF">ACE5IX_14345</name>
</gene>
<accession>A0ABV5BR62</accession>
<feature type="repeat" description="ANK" evidence="3">
    <location>
        <begin position="128"/>
        <end position="160"/>
    </location>
</feature>
<dbReference type="SUPFAM" id="SSF48403">
    <property type="entry name" value="Ankyrin repeat"/>
    <property type="match status" value="1"/>
</dbReference>
<sequence>MSDIFQMIAAGQKAKVIYSLRENPELASKPNAEGITPLLFAIYYGKEDIVQSYLGTGIPLNLFEAAALGKEERVRELVEKDPSLVRSYSPDGWTPLHLAAHYGRLPLIEYLLEKGADIHAKSKSKLSIGNTALHSAVAAWKEEAVALLLEKGADPNFTQEGGFSALHIAASRQGNQNIVSLLLKKGANPDLKTDDGKTARDIAAERGVAFQS</sequence>
<evidence type="ECO:0000256" key="2">
    <source>
        <dbReference type="ARBA" id="ARBA00023043"/>
    </source>
</evidence>
<dbReference type="PROSITE" id="PS50088">
    <property type="entry name" value="ANK_REPEAT"/>
    <property type="match status" value="4"/>
</dbReference>
<keyword evidence="5" id="KW-1185">Reference proteome</keyword>
<dbReference type="Pfam" id="PF00023">
    <property type="entry name" value="Ank"/>
    <property type="match status" value="1"/>
</dbReference>
<dbReference type="PROSITE" id="PS50297">
    <property type="entry name" value="ANK_REP_REGION"/>
    <property type="match status" value="3"/>
</dbReference>
<evidence type="ECO:0000313" key="5">
    <source>
        <dbReference type="Proteomes" id="UP001580391"/>
    </source>
</evidence>
<dbReference type="Pfam" id="PF12796">
    <property type="entry name" value="Ank_2"/>
    <property type="match status" value="1"/>
</dbReference>
<dbReference type="Proteomes" id="UP001580391">
    <property type="component" value="Unassembled WGS sequence"/>
</dbReference>
<evidence type="ECO:0000256" key="3">
    <source>
        <dbReference type="PROSITE-ProRule" id="PRU00023"/>
    </source>
</evidence>
<evidence type="ECO:0000313" key="4">
    <source>
        <dbReference type="EMBL" id="MFB5737700.1"/>
    </source>
</evidence>